<proteinExistence type="predicted"/>
<name>A0A068R363_9GAMM</name>
<dbReference type="STRING" id="1354304.XPG1_0915"/>
<evidence type="ECO:0000313" key="2">
    <source>
        <dbReference type="Proteomes" id="UP000032735"/>
    </source>
</evidence>
<reference evidence="1 2" key="1">
    <citation type="submission" date="2013-07" db="EMBL/GenBank/DDBJ databases">
        <authorList>
            <person name="Genoscope - CEA"/>
        </authorList>
    </citation>
    <scope>NUCLEOTIDE SEQUENCE [LARGE SCALE GENOMIC DNA]</scope>
    <source>
        <strain evidence="1 2">G6</strain>
    </source>
</reference>
<dbReference type="RefSeq" id="WP_045957937.1">
    <property type="nucleotide sequence ID" value="NZ_FO704551.1"/>
</dbReference>
<gene>
    <name evidence="1" type="ORF">XPG1_0915</name>
</gene>
<keyword evidence="2" id="KW-1185">Reference proteome</keyword>
<dbReference type="KEGG" id="xpo:XPG1_0915"/>
<protein>
    <submittedName>
        <fullName evidence="1">Uncharacterized protein</fullName>
    </submittedName>
</protein>
<dbReference type="EMBL" id="FO704551">
    <property type="protein sequence ID" value="CDG20570.1"/>
    <property type="molecule type" value="Genomic_DNA"/>
</dbReference>
<evidence type="ECO:0000313" key="1">
    <source>
        <dbReference type="EMBL" id="CDG20570.1"/>
    </source>
</evidence>
<accession>A0A068R363</accession>
<dbReference type="AlphaFoldDB" id="A0A068R363"/>
<dbReference type="Proteomes" id="UP000032735">
    <property type="component" value="Chromosome"/>
</dbReference>
<dbReference type="HOGENOM" id="CLU_2385432_0_0_6"/>
<sequence length="94" mass="10637">MNEELINSLKNDITNLQTAVHILNDNSKHMVIRSELILASISAMLTTGILDKNTIINFVKSLDFNSHQFDDMPEIVELEKSSVIKILNKVKTLE</sequence>
<organism evidence="1 2">
    <name type="scientific">Xenorhabdus poinarii G6</name>
    <dbReference type="NCBI Taxonomy" id="1354304"/>
    <lineage>
        <taxon>Bacteria</taxon>
        <taxon>Pseudomonadati</taxon>
        <taxon>Pseudomonadota</taxon>
        <taxon>Gammaproteobacteria</taxon>
        <taxon>Enterobacterales</taxon>
        <taxon>Morganellaceae</taxon>
        <taxon>Xenorhabdus</taxon>
    </lineage>
</organism>